<evidence type="ECO:0000256" key="1">
    <source>
        <dbReference type="SAM" id="MobiDB-lite"/>
    </source>
</evidence>
<reference evidence="2" key="1">
    <citation type="submission" date="2016-01" db="EMBL/GenBank/DDBJ databases">
        <authorList>
            <person name="Peeters C."/>
        </authorList>
    </citation>
    <scope>NUCLEOTIDE SEQUENCE [LARGE SCALE GENOMIC DNA]</scope>
    <source>
        <strain evidence="2">LMG 22940</strain>
    </source>
</reference>
<protein>
    <submittedName>
        <fullName evidence="2">Uncharacterized protein</fullName>
    </submittedName>
</protein>
<dbReference type="AlphaFoldDB" id="A0A158ID62"/>
<accession>A0A158ID62</accession>
<organism evidence="2 3">
    <name type="scientific">Caballeronia choica</name>
    <dbReference type="NCBI Taxonomy" id="326476"/>
    <lineage>
        <taxon>Bacteria</taxon>
        <taxon>Pseudomonadati</taxon>
        <taxon>Pseudomonadota</taxon>
        <taxon>Betaproteobacteria</taxon>
        <taxon>Burkholderiales</taxon>
        <taxon>Burkholderiaceae</taxon>
        <taxon>Caballeronia</taxon>
    </lineage>
</organism>
<evidence type="ECO:0000313" key="2">
    <source>
        <dbReference type="EMBL" id="SAL54496.1"/>
    </source>
</evidence>
<feature type="region of interest" description="Disordered" evidence="1">
    <location>
        <begin position="105"/>
        <end position="142"/>
    </location>
</feature>
<evidence type="ECO:0000313" key="3">
    <source>
        <dbReference type="Proteomes" id="UP000054770"/>
    </source>
</evidence>
<sequence length="160" mass="17871">MSKKFSLEGFQAANLPHPGTITFIESWNDKPKTESADQYPDSFKFRCIDENEDIVPRDRAQLCIPIMEFNVKAVDEAGNPHPFKGAHFISITAYGPNHRFVEVTDSVPQSPSPLPEPPRISPKTPSATEPPGARLATPRSVSARKPMGFWERIRKAMRGI</sequence>
<feature type="compositionally biased region" description="Pro residues" evidence="1">
    <location>
        <begin position="110"/>
        <end position="120"/>
    </location>
</feature>
<name>A0A158ID62_9BURK</name>
<dbReference type="Proteomes" id="UP000054770">
    <property type="component" value="Unassembled WGS sequence"/>
</dbReference>
<gene>
    <name evidence="2" type="ORF">AWB68_02625</name>
</gene>
<keyword evidence="3" id="KW-1185">Reference proteome</keyword>
<proteinExistence type="predicted"/>
<dbReference type="EMBL" id="FCON02000023">
    <property type="protein sequence ID" value="SAL54496.1"/>
    <property type="molecule type" value="Genomic_DNA"/>
</dbReference>
<comment type="caution">
    <text evidence="2">The sequence shown here is derived from an EMBL/GenBank/DDBJ whole genome shotgun (WGS) entry which is preliminary data.</text>
</comment>